<accession>A0A5S9QWI1</accession>
<protein>
    <submittedName>
        <fullName evidence="1">Uncharacterized protein</fullName>
    </submittedName>
</protein>
<dbReference type="RefSeq" id="WP_200845988.1">
    <property type="nucleotide sequence ID" value="NZ_CACSIP010000021.1"/>
</dbReference>
<proteinExistence type="predicted"/>
<name>A0A5S9QWI1_MYCVN</name>
<dbReference type="AlphaFoldDB" id="A0A5S9QWI1"/>
<dbReference type="EMBL" id="CACSIP010000021">
    <property type="protein sequence ID" value="CAA0123252.1"/>
    <property type="molecule type" value="Genomic_DNA"/>
</dbReference>
<sequence length="217" mass="23273">MARDEEVAALSAIADAYERWAAISEHLHQEVAEAAERNDGAPLEALRADFNAQLAVTRSVAEFAHTCPPAGPDVEGLPGAAFIQALHHVVRSQPGLDQDLIELAARWEGWLTEIGQWTPELSVPPPARPTSPALSRVLAAVDDWWGFSADRLHEEIVQSFANQGHHVTESVAIGAEGDLIQSANVVFKPSTPADTPAPAARGPLARLRTLLGHRDSS</sequence>
<gene>
    <name evidence="1" type="ORF">AELLOGFF_04581</name>
</gene>
<evidence type="ECO:0000313" key="2">
    <source>
        <dbReference type="Proteomes" id="UP000430146"/>
    </source>
</evidence>
<keyword evidence="2" id="KW-1185">Reference proteome</keyword>
<organism evidence="1 2">
    <name type="scientific">Mycolicibacterium vanbaalenii</name>
    <name type="common">Mycobacterium vanbaalenii</name>
    <dbReference type="NCBI Taxonomy" id="110539"/>
    <lineage>
        <taxon>Bacteria</taxon>
        <taxon>Bacillati</taxon>
        <taxon>Actinomycetota</taxon>
        <taxon>Actinomycetes</taxon>
        <taxon>Mycobacteriales</taxon>
        <taxon>Mycobacteriaceae</taxon>
        <taxon>Mycolicibacterium</taxon>
    </lineage>
</organism>
<evidence type="ECO:0000313" key="1">
    <source>
        <dbReference type="EMBL" id="CAA0123252.1"/>
    </source>
</evidence>
<reference evidence="1 2" key="1">
    <citation type="submission" date="2019-11" db="EMBL/GenBank/DDBJ databases">
        <authorList>
            <person name="Holert J."/>
        </authorList>
    </citation>
    <scope>NUCLEOTIDE SEQUENCE [LARGE SCALE GENOMIC DNA]</scope>
    <source>
        <strain evidence="1">BC8_1</strain>
    </source>
</reference>
<dbReference type="Proteomes" id="UP000430146">
    <property type="component" value="Unassembled WGS sequence"/>
</dbReference>